<dbReference type="PANTHER" id="PTHR39639">
    <property type="entry name" value="CHROMOSOME 16, WHOLE GENOME SHOTGUN SEQUENCE"/>
    <property type="match status" value="1"/>
</dbReference>
<evidence type="ECO:0000259" key="1">
    <source>
        <dbReference type="Pfam" id="PF03235"/>
    </source>
</evidence>
<organism evidence="2 3">
    <name type="scientific">Brevibacterium casei</name>
    <dbReference type="NCBI Taxonomy" id="33889"/>
    <lineage>
        <taxon>Bacteria</taxon>
        <taxon>Bacillati</taxon>
        <taxon>Actinomycetota</taxon>
        <taxon>Actinomycetes</taxon>
        <taxon>Micrococcales</taxon>
        <taxon>Brevibacteriaceae</taxon>
        <taxon>Brevibacterium</taxon>
    </lineage>
</organism>
<dbReference type="Pfam" id="PF03235">
    <property type="entry name" value="GmrSD_N"/>
    <property type="match status" value="1"/>
</dbReference>
<evidence type="ECO:0000313" key="2">
    <source>
        <dbReference type="EMBL" id="VEW14610.1"/>
    </source>
</evidence>
<name>A0A449DAP4_9MICO</name>
<dbReference type="EMBL" id="CAACXN010000015">
    <property type="protein sequence ID" value="VEW14610.1"/>
    <property type="molecule type" value="Genomic_DNA"/>
</dbReference>
<sequence length="404" mass="46746">MSAHLLPNELLDVPADDNELLKEVSDDAIEARYSSGEIRIVTDQARTQLAELPAVLNSGRWELQPDFQRRGRWSVGKQSRLIESFIMNVPVPPIFLYEYEYSKYQVMDGLQRLSALSAFYKNELELTELEYWQVLEGRTYETLPLQLRQGIDRRYLSSIVLLYETAQNESQADQLKELVFERINSGGEPLTPQESRNALSKGPLNSILPRLARTPSFCRAWGIPEPDEEELETGKFAEEVLANERFRQMEDVEMVLRFFAHRQRGSEAGPRRLRAFLDSYWTRANREYEPELVEDIGKIFVSTVDLAEKVLGDHAFYIRRDRNNTRSWVPRPTLLAYDSIMAAFSKFLDKEDLLIRKRELVLAGLERLYDENASAFDGRKTDPQDLARRDELIESLLVAVIEDS</sequence>
<dbReference type="InterPro" id="IPR004919">
    <property type="entry name" value="GmrSD_N"/>
</dbReference>
<accession>A0A449DAP4</accession>
<protein>
    <submittedName>
        <fullName evidence="2">Protein of uncharacterized function DUF262</fullName>
    </submittedName>
</protein>
<proteinExistence type="predicted"/>
<reference evidence="2 3" key="1">
    <citation type="submission" date="2019-02" db="EMBL/GenBank/DDBJ databases">
        <authorList>
            <consortium name="Pathogen Informatics"/>
        </authorList>
    </citation>
    <scope>NUCLEOTIDE SEQUENCE [LARGE SCALE GENOMIC DNA]</scope>
    <source>
        <strain evidence="2 3">3012STDY7078520</strain>
    </source>
</reference>
<dbReference type="PANTHER" id="PTHR39639:SF1">
    <property type="entry name" value="DUF262 DOMAIN-CONTAINING PROTEIN"/>
    <property type="match status" value="1"/>
</dbReference>
<dbReference type="RefSeq" id="WP_190247194.1">
    <property type="nucleotide sequence ID" value="NZ_CAACXN010000015.1"/>
</dbReference>
<dbReference type="AlphaFoldDB" id="A0A449DAP4"/>
<gene>
    <name evidence="2" type="ORF">NCTC12391_02754</name>
</gene>
<dbReference type="Proteomes" id="UP000386281">
    <property type="component" value="Unassembled WGS sequence"/>
</dbReference>
<feature type="domain" description="GmrSD restriction endonucleases N-terminal" evidence="1">
    <location>
        <begin position="63"/>
        <end position="198"/>
    </location>
</feature>
<evidence type="ECO:0000313" key="3">
    <source>
        <dbReference type="Proteomes" id="UP000386281"/>
    </source>
</evidence>